<keyword evidence="6" id="KW-0472">Membrane</keyword>
<feature type="region of interest" description="Disordered" evidence="5">
    <location>
        <begin position="153"/>
        <end position="201"/>
    </location>
</feature>
<dbReference type="Gene3D" id="1.10.238.10">
    <property type="entry name" value="EF-hand"/>
    <property type="match status" value="1"/>
</dbReference>
<evidence type="ECO:0000256" key="4">
    <source>
        <dbReference type="ARBA" id="ARBA00022837"/>
    </source>
</evidence>
<evidence type="ECO:0000256" key="5">
    <source>
        <dbReference type="SAM" id="MobiDB-lite"/>
    </source>
</evidence>
<evidence type="ECO:0000256" key="1">
    <source>
        <dbReference type="ARBA" id="ARBA00022723"/>
    </source>
</evidence>
<dbReference type="SMART" id="SM00054">
    <property type="entry name" value="EFh"/>
    <property type="match status" value="2"/>
</dbReference>
<gene>
    <name evidence="8" type="ORF">O6P43_003138</name>
</gene>
<keyword evidence="1" id="KW-0479">Metal-binding</keyword>
<proteinExistence type="predicted"/>
<keyword evidence="3" id="KW-0862">Zinc</keyword>
<feature type="domain" description="EF-hand" evidence="7">
    <location>
        <begin position="18"/>
        <end position="53"/>
    </location>
</feature>
<dbReference type="GO" id="GO:0005509">
    <property type="term" value="F:calcium ion binding"/>
    <property type="evidence" value="ECO:0007669"/>
    <property type="project" value="InterPro"/>
</dbReference>
<dbReference type="CDD" id="cd00051">
    <property type="entry name" value="EFh"/>
    <property type="match status" value="1"/>
</dbReference>
<keyword evidence="6" id="KW-1133">Transmembrane helix</keyword>
<keyword evidence="6" id="KW-0812">Transmembrane</keyword>
<dbReference type="SUPFAM" id="SSF57850">
    <property type="entry name" value="RING/U-box"/>
    <property type="match status" value="1"/>
</dbReference>
<accession>A0AAD7VKZ8</accession>
<name>A0AAD7VKZ8_QUISA</name>
<evidence type="ECO:0000256" key="3">
    <source>
        <dbReference type="ARBA" id="ARBA00022833"/>
    </source>
</evidence>
<protein>
    <submittedName>
        <fullName evidence="8">Calcium-binding EF-hand family protein</fullName>
    </submittedName>
</protein>
<reference evidence="8" key="1">
    <citation type="journal article" date="2023" name="Science">
        <title>Elucidation of the pathway for biosynthesis of saponin adjuvants from the soapbark tree.</title>
        <authorList>
            <person name="Reed J."/>
            <person name="Orme A."/>
            <person name="El-Demerdash A."/>
            <person name="Owen C."/>
            <person name="Martin L.B.B."/>
            <person name="Misra R.C."/>
            <person name="Kikuchi S."/>
            <person name="Rejzek M."/>
            <person name="Martin A.C."/>
            <person name="Harkess A."/>
            <person name="Leebens-Mack J."/>
            <person name="Louveau T."/>
            <person name="Stephenson M.J."/>
            <person name="Osbourn A."/>
        </authorList>
    </citation>
    <scope>NUCLEOTIDE SEQUENCE</scope>
    <source>
        <strain evidence="8">S10</strain>
    </source>
</reference>
<dbReference type="SUPFAM" id="SSF47473">
    <property type="entry name" value="EF-hand"/>
    <property type="match status" value="1"/>
</dbReference>
<sequence length="227" mass="25732">MEEIRLVALANYNSFSEEQKEEINKIFSAMDKNGDEKVDYLEFFAYCKKIYGGDYYFHSLFLLIDQNGDGKLDFQDVMTLCYIWASGRPFCDGCGKFITGLFFTCVCCRFESSENYDLCTPCYNIRRFYFHRHTEFLDNYTFSLQLQTEINGAEETNSQPPQSQNTPEAPASSFRHEAPTFSSRREAPASSSRRGNSKGKRKSAFEFIASALSIAASIVTIAAAGDS</sequence>
<keyword evidence="2" id="KW-0863">Zinc-finger</keyword>
<dbReference type="Gene3D" id="3.30.60.90">
    <property type="match status" value="1"/>
</dbReference>
<dbReference type="PROSITE" id="PS00018">
    <property type="entry name" value="EF_HAND_1"/>
    <property type="match status" value="1"/>
</dbReference>
<dbReference type="InterPro" id="IPR018247">
    <property type="entry name" value="EF_Hand_1_Ca_BS"/>
</dbReference>
<comment type="caution">
    <text evidence="8">The sequence shown here is derived from an EMBL/GenBank/DDBJ whole genome shotgun (WGS) entry which is preliminary data.</text>
</comment>
<dbReference type="InterPro" id="IPR002048">
    <property type="entry name" value="EF_hand_dom"/>
</dbReference>
<organism evidence="8 9">
    <name type="scientific">Quillaja saponaria</name>
    <name type="common">Soap bark tree</name>
    <dbReference type="NCBI Taxonomy" id="32244"/>
    <lineage>
        <taxon>Eukaryota</taxon>
        <taxon>Viridiplantae</taxon>
        <taxon>Streptophyta</taxon>
        <taxon>Embryophyta</taxon>
        <taxon>Tracheophyta</taxon>
        <taxon>Spermatophyta</taxon>
        <taxon>Magnoliopsida</taxon>
        <taxon>eudicotyledons</taxon>
        <taxon>Gunneridae</taxon>
        <taxon>Pentapetalae</taxon>
        <taxon>rosids</taxon>
        <taxon>fabids</taxon>
        <taxon>Fabales</taxon>
        <taxon>Quillajaceae</taxon>
        <taxon>Quillaja</taxon>
    </lineage>
</organism>
<dbReference type="AlphaFoldDB" id="A0AAD7VKZ8"/>
<evidence type="ECO:0000313" key="9">
    <source>
        <dbReference type="Proteomes" id="UP001163823"/>
    </source>
</evidence>
<dbReference type="GO" id="GO:0008270">
    <property type="term" value="F:zinc ion binding"/>
    <property type="evidence" value="ECO:0007669"/>
    <property type="project" value="UniProtKB-KW"/>
</dbReference>
<evidence type="ECO:0000259" key="7">
    <source>
        <dbReference type="PROSITE" id="PS50222"/>
    </source>
</evidence>
<evidence type="ECO:0000256" key="6">
    <source>
        <dbReference type="SAM" id="Phobius"/>
    </source>
</evidence>
<dbReference type="KEGG" id="qsa:O6P43_003138"/>
<dbReference type="EMBL" id="JARAOO010000002">
    <property type="protein sequence ID" value="KAJ7979776.1"/>
    <property type="molecule type" value="Genomic_DNA"/>
</dbReference>
<keyword evidence="9" id="KW-1185">Reference proteome</keyword>
<dbReference type="PROSITE" id="PS50222">
    <property type="entry name" value="EF_HAND_2"/>
    <property type="match status" value="2"/>
</dbReference>
<keyword evidence="4" id="KW-0106">Calcium</keyword>
<feature type="compositionally biased region" description="Basic and acidic residues" evidence="5">
    <location>
        <begin position="174"/>
        <end position="187"/>
    </location>
</feature>
<feature type="transmembrane region" description="Helical" evidence="6">
    <location>
        <begin position="203"/>
        <end position="224"/>
    </location>
</feature>
<evidence type="ECO:0000256" key="2">
    <source>
        <dbReference type="ARBA" id="ARBA00022771"/>
    </source>
</evidence>
<dbReference type="InterPro" id="IPR043145">
    <property type="entry name" value="Znf_ZZ_sf"/>
</dbReference>
<dbReference type="InterPro" id="IPR011992">
    <property type="entry name" value="EF-hand-dom_pair"/>
</dbReference>
<feature type="compositionally biased region" description="Polar residues" evidence="5">
    <location>
        <begin position="153"/>
        <end position="167"/>
    </location>
</feature>
<feature type="domain" description="EF-hand" evidence="7">
    <location>
        <begin position="57"/>
        <end position="87"/>
    </location>
</feature>
<dbReference type="Proteomes" id="UP001163823">
    <property type="component" value="Chromosome 2"/>
</dbReference>
<evidence type="ECO:0000313" key="8">
    <source>
        <dbReference type="EMBL" id="KAJ7979776.1"/>
    </source>
</evidence>